<comment type="catalytic activity">
    <reaction evidence="1 7">
        <text>(2R)-3-phosphoglycerate + ATP = (2R)-3-phospho-glyceroyl phosphate + ADP</text>
        <dbReference type="Rhea" id="RHEA:14801"/>
        <dbReference type="ChEBI" id="CHEBI:30616"/>
        <dbReference type="ChEBI" id="CHEBI:57604"/>
        <dbReference type="ChEBI" id="CHEBI:58272"/>
        <dbReference type="ChEBI" id="CHEBI:456216"/>
        <dbReference type="EC" id="2.7.2.3"/>
    </reaction>
</comment>
<evidence type="ECO:0000256" key="2">
    <source>
        <dbReference type="ARBA" id="ARBA00013061"/>
    </source>
</evidence>
<dbReference type="SUPFAM" id="SSF53748">
    <property type="entry name" value="Phosphoglycerate kinase"/>
    <property type="match status" value="1"/>
</dbReference>
<dbReference type="GO" id="GO:0043531">
    <property type="term" value="F:ADP binding"/>
    <property type="evidence" value="ECO:0007669"/>
    <property type="project" value="TreeGrafter"/>
</dbReference>
<dbReference type="GO" id="GO:0006094">
    <property type="term" value="P:gluconeogenesis"/>
    <property type="evidence" value="ECO:0007669"/>
    <property type="project" value="TreeGrafter"/>
</dbReference>
<dbReference type="InterPro" id="IPR015824">
    <property type="entry name" value="Phosphoglycerate_kinase_N"/>
</dbReference>
<dbReference type="InterPro" id="IPR001576">
    <property type="entry name" value="Phosphoglycerate_kinase"/>
</dbReference>
<keyword evidence="3 7" id="KW-0808">Transferase</keyword>
<organism evidence="8 9">
    <name type="scientific">Candidatus Beckwithbacteria bacterium RBG_13_35_6</name>
    <dbReference type="NCBI Taxonomy" id="1797456"/>
    <lineage>
        <taxon>Bacteria</taxon>
        <taxon>Candidatus Beckwithiibacteriota</taxon>
    </lineage>
</organism>
<keyword evidence="5 7" id="KW-0418">Kinase</keyword>
<dbReference type="Gene3D" id="3.40.50.1260">
    <property type="entry name" value="Phosphoglycerate kinase, N-terminal domain"/>
    <property type="match status" value="1"/>
</dbReference>
<protein>
    <recommendedName>
        <fullName evidence="2 7">Phosphoglycerate kinase</fullName>
        <ecNumber evidence="2 7">2.7.2.3</ecNumber>
    </recommendedName>
</protein>
<keyword evidence="6" id="KW-0067">ATP-binding</keyword>
<dbReference type="InterPro" id="IPR036043">
    <property type="entry name" value="Phosphoglycerate_kinase_sf"/>
</dbReference>
<evidence type="ECO:0000313" key="9">
    <source>
        <dbReference type="Proteomes" id="UP000178758"/>
    </source>
</evidence>
<sequence length="124" mass="14492">MKKKTLRDINIKSKRVIYHCDFNIKLKKNSQGELLPISDVRLKAYFPSIFYLINHGAKIIFISYLERPGGKVVEELRMAPIAKRLSQLINRQVNYLPELIGPKVKNFIDKMQPGEMVMLENTRF</sequence>
<comment type="similarity">
    <text evidence="7">Belongs to the phosphoglycerate kinase family.</text>
</comment>
<evidence type="ECO:0000256" key="4">
    <source>
        <dbReference type="ARBA" id="ARBA00022741"/>
    </source>
</evidence>
<dbReference type="PRINTS" id="PR00477">
    <property type="entry name" value="PHGLYCKINASE"/>
</dbReference>
<dbReference type="GO" id="GO:0006096">
    <property type="term" value="P:glycolytic process"/>
    <property type="evidence" value="ECO:0007669"/>
    <property type="project" value="InterPro"/>
</dbReference>
<keyword evidence="4" id="KW-0547">Nucleotide-binding</keyword>
<dbReference type="AlphaFoldDB" id="A0A1F5DI45"/>
<name>A0A1F5DI45_9BACT</name>
<evidence type="ECO:0000256" key="5">
    <source>
        <dbReference type="ARBA" id="ARBA00022777"/>
    </source>
</evidence>
<dbReference type="GO" id="GO:0005829">
    <property type="term" value="C:cytosol"/>
    <property type="evidence" value="ECO:0007669"/>
    <property type="project" value="TreeGrafter"/>
</dbReference>
<dbReference type="Proteomes" id="UP000178758">
    <property type="component" value="Unassembled WGS sequence"/>
</dbReference>
<dbReference type="Pfam" id="PF00162">
    <property type="entry name" value="PGK"/>
    <property type="match status" value="1"/>
</dbReference>
<evidence type="ECO:0000256" key="1">
    <source>
        <dbReference type="ARBA" id="ARBA00000642"/>
    </source>
</evidence>
<accession>A0A1F5DI45</accession>
<evidence type="ECO:0000256" key="7">
    <source>
        <dbReference type="RuleBase" id="RU000532"/>
    </source>
</evidence>
<dbReference type="PANTHER" id="PTHR11406:SF23">
    <property type="entry name" value="PHOSPHOGLYCERATE KINASE 1, CHLOROPLASTIC-RELATED"/>
    <property type="match status" value="1"/>
</dbReference>
<evidence type="ECO:0000256" key="3">
    <source>
        <dbReference type="ARBA" id="ARBA00022679"/>
    </source>
</evidence>
<comment type="caution">
    <text evidence="8">The sequence shown here is derived from an EMBL/GenBank/DDBJ whole genome shotgun (WGS) entry which is preliminary data.</text>
</comment>
<dbReference type="GO" id="GO:0004618">
    <property type="term" value="F:phosphoglycerate kinase activity"/>
    <property type="evidence" value="ECO:0007669"/>
    <property type="project" value="UniProtKB-EC"/>
</dbReference>
<gene>
    <name evidence="8" type="ORF">A3J78_00810</name>
</gene>
<reference evidence="8 9" key="1">
    <citation type="journal article" date="2016" name="Nat. Commun.">
        <title>Thousands of microbial genomes shed light on interconnected biogeochemical processes in an aquifer system.</title>
        <authorList>
            <person name="Anantharaman K."/>
            <person name="Brown C.T."/>
            <person name="Hug L.A."/>
            <person name="Sharon I."/>
            <person name="Castelle C.J."/>
            <person name="Probst A.J."/>
            <person name="Thomas B.C."/>
            <person name="Singh A."/>
            <person name="Wilkins M.J."/>
            <person name="Karaoz U."/>
            <person name="Brodie E.L."/>
            <person name="Williams K.H."/>
            <person name="Hubbard S.S."/>
            <person name="Banfield J.F."/>
        </authorList>
    </citation>
    <scope>NUCLEOTIDE SEQUENCE [LARGE SCALE GENOMIC DNA]</scope>
</reference>
<dbReference type="GO" id="GO:0005524">
    <property type="term" value="F:ATP binding"/>
    <property type="evidence" value="ECO:0007669"/>
    <property type="project" value="UniProtKB-KW"/>
</dbReference>
<feature type="non-terminal residue" evidence="8">
    <location>
        <position position="124"/>
    </location>
</feature>
<proteinExistence type="inferred from homology"/>
<dbReference type="EC" id="2.7.2.3" evidence="2 7"/>
<dbReference type="PANTHER" id="PTHR11406">
    <property type="entry name" value="PHOSPHOGLYCERATE KINASE"/>
    <property type="match status" value="1"/>
</dbReference>
<evidence type="ECO:0000256" key="6">
    <source>
        <dbReference type="ARBA" id="ARBA00022840"/>
    </source>
</evidence>
<dbReference type="EMBL" id="MEZJ01000003">
    <property type="protein sequence ID" value="OGD54842.1"/>
    <property type="molecule type" value="Genomic_DNA"/>
</dbReference>
<evidence type="ECO:0000313" key="8">
    <source>
        <dbReference type="EMBL" id="OGD54842.1"/>
    </source>
</evidence>